<accession>A0A8C5QFC1</accession>
<dbReference type="SMART" id="SM00248">
    <property type="entry name" value="ANK"/>
    <property type="match status" value="8"/>
</dbReference>
<dbReference type="SUPFAM" id="SSF48403">
    <property type="entry name" value="Ankyrin repeat"/>
    <property type="match status" value="1"/>
</dbReference>
<sequence length="640" mass="73068">MKNELQWIQRSYDVEHCQKWVKHARKVQKRTKDIIKKKIQDRFDMVAVPRNLSIMDFCLNMGINLQLTQGSGFYQVCHKEILKPGCRVVLYRMDTEEFIDDVRRSQSRIKLNSRKLLNAPPFQLYEVDPDIYPDYKVFFENKSKNRILKANSLFLYQVFPENTSSWLYLLHQAIPGKQIYTVENLLGFFRETSPDIINELEPSTGQSALHVACQSGQFNIALLLLESGASINKKNGKGHAPLDSAMLGQHRGICQLLIEWGCRVPVEKPIDVNSKKDRDLRSYCKGYSERWRSIVPQVIEGNSEILKKLVDDHKNGLEVLASLRSRCIDGSTLLHVAAYYGEVNIIQTLLNLKINVDLLDYRGATPLQRCRDVKTMQLLLNQGADINWRDEDGNTALHMVCFGEPGKPSRIDSLILLMSQGASMKKRNTKGLQPVHCAAMQGRIDVIHTVMETDAEEVRKIHEKMMQKDTPSLPFLALANNHLECAKCALHLAALRMECYEILQLLLSSGCEVDIQNDRFMTPLFNAASASNTHGAKLLLDYGANVEHMDDQGFTAFAHIHNADDWIASGIFSDEINELLRAYELHQSIRLVKHVAIQISTNETAQWYARIKDFHGLLRFRSRQYQKPNISPNTDCSVKQ</sequence>
<dbReference type="Pfam" id="PF12796">
    <property type="entry name" value="Ank_2"/>
    <property type="match status" value="3"/>
</dbReference>
<evidence type="ECO:0000256" key="1">
    <source>
        <dbReference type="ARBA" id="ARBA00022737"/>
    </source>
</evidence>
<proteinExistence type="predicted"/>
<keyword evidence="2 3" id="KW-0040">ANK repeat</keyword>
<name>A0A8C5QFC1_9ANUR</name>
<dbReference type="Gene3D" id="1.25.40.20">
    <property type="entry name" value="Ankyrin repeat-containing domain"/>
    <property type="match status" value="2"/>
</dbReference>
<keyword evidence="1" id="KW-0677">Repeat</keyword>
<dbReference type="PROSITE" id="PS50297">
    <property type="entry name" value="ANK_REP_REGION"/>
    <property type="match status" value="2"/>
</dbReference>
<dbReference type="OrthoDB" id="9907088at2759"/>
<dbReference type="PROSITE" id="PS50088">
    <property type="entry name" value="ANK_REPEAT"/>
    <property type="match status" value="4"/>
</dbReference>
<feature type="repeat" description="ANK" evidence="3">
    <location>
        <begin position="204"/>
        <end position="236"/>
    </location>
</feature>
<organism evidence="4 5">
    <name type="scientific">Leptobrachium leishanense</name>
    <name type="common">Leishan spiny toad</name>
    <dbReference type="NCBI Taxonomy" id="445787"/>
    <lineage>
        <taxon>Eukaryota</taxon>
        <taxon>Metazoa</taxon>
        <taxon>Chordata</taxon>
        <taxon>Craniata</taxon>
        <taxon>Vertebrata</taxon>
        <taxon>Euteleostomi</taxon>
        <taxon>Amphibia</taxon>
        <taxon>Batrachia</taxon>
        <taxon>Anura</taxon>
        <taxon>Pelobatoidea</taxon>
        <taxon>Megophryidae</taxon>
        <taxon>Leptobrachium</taxon>
    </lineage>
</organism>
<dbReference type="InterPro" id="IPR051165">
    <property type="entry name" value="Multifunctional_ANK_Repeat"/>
</dbReference>
<feature type="repeat" description="ANK" evidence="3">
    <location>
        <begin position="485"/>
        <end position="518"/>
    </location>
</feature>
<dbReference type="GeneTree" id="ENSGT00660000096975"/>
<evidence type="ECO:0000313" key="4">
    <source>
        <dbReference type="Ensembl" id="ENSLLEP00000037286.1"/>
    </source>
</evidence>
<dbReference type="PANTHER" id="PTHR24123">
    <property type="entry name" value="ANKYRIN REPEAT-CONTAINING"/>
    <property type="match status" value="1"/>
</dbReference>
<dbReference type="Proteomes" id="UP000694569">
    <property type="component" value="Unplaced"/>
</dbReference>
<dbReference type="PANTHER" id="PTHR24123:SF141">
    <property type="entry name" value="ANKYRIN 2, ISOFORM U"/>
    <property type="match status" value="1"/>
</dbReference>
<evidence type="ECO:0000256" key="2">
    <source>
        <dbReference type="ARBA" id="ARBA00023043"/>
    </source>
</evidence>
<dbReference type="Ensembl" id="ENSLLET00000038720.1">
    <property type="protein sequence ID" value="ENSLLEP00000037286.1"/>
    <property type="gene ID" value="ENSLLEG00000023610.1"/>
</dbReference>
<evidence type="ECO:0000313" key="5">
    <source>
        <dbReference type="Proteomes" id="UP000694569"/>
    </source>
</evidence>
<dbReference type="AlphaFoldDB" id="A0A8C5QFC1"/>
<feature type="repeat" description="ANK" evidence="3">
    <location>
        <begin position="329"/>
        <end position="361"/>
    </location>
</feature>
<keyword evidence="5" id="KW-1185">Reference proteome</keyword>
<dbReference type="InterPro" id="IPR036770">
    <property type="entry name" value="Ankyrin_rpt-contain_sf"/>
</dbReference>
<reference evidence="4" key="2">
    <citation type="submission" date="2025-09" db="UniProtKB">
        <authorList>
            <consortium name="Ensembl"/>
        </authorList>
    </citation>
    <scope>IDENTIFICATION</scope>
</reference>
<reference evidence="4" key="1">
    <citation type="submission" date="2025-08" db="UniProtKB">
        <authorList>
            <consortium name="Ensembl"/>
        </authorList>
    </citation>
    <scope>IDENTIFICATION</scope>
</reference>
<dbReference type="PRINTS" id="PR01415">
    <property type="entry name" value="ANKYRIN"/>
</dbReference>
<evidence type="ECO:0000256" key="3">
    <source>
        <dbReference type="PROSITE-ProRule" id="PRU00023"/>
    </source>
</evidence>
<dbReference type="InterPro" id="IPR002110">
    <property type="entry name" value="Ankyrin_rpt"/>
</dbReference>
<protein>
    <submittedName>
        <fullName evidence="4">Uncharacterized protein</fullName>
    </submittedName>
</protein>
<feature type="repeat" description="ANK" evidence="3">
    <location>
        <begin position="519"/>
        <end position="551"/>
    </location>
</feature>